<dbReference type="Proteomes" id="UP001597451">
    <property type="component" value="Unassembled WGS sequence"/>
</dbReference>
<protein>
    <submittedName>
        <fullName evidence="3">SDR family oxidoreductase</fullName>
    </submittedName>
</protein>
<keyword evidence="2" id="KW-0560">Oxidoreductase</keyword>
<evidence type="ECO:0000313" key="4">
    <source>
        <dbReference type="Proteomes" id="UP001597451"/>
    </source>
</evidence>
<proteinExistence type="inferred from homology"/>
<dbReference type="InterPro" id="IPR036291">
    <property type="entry name" value="NAD(P)-bd_dom_sf"/>
</dbReference>
<sequence length="81" mass="8630">MRVNAVLPAISTPMYEEARSRMTEEKLAANDAENQREIPLGGKNGDPDEGLGPVMVFLASDASKFITGQLLPVDGGQASVR</sequence>
<dbReference type="SUPFAM" id="SSF51735">
    <property type="entry name" value="NAD(P)-binding Rossmann-fold domains"/>
    <property type="match status" value="1"/>
</dbReference>
<dbReference type="RefSeq" id="WP_379563532.1">
    <property type="nucleotide sequence ID" value="NZ_JBHUMX010000041.1"/>
</dbReference>
<name>A0ABW5Q3J5_9BACI</name>
<dbReference type="InterPro" id="IPR002347">
    <property type="entry name" value="SDR_fam"/>
</dbReference>
<dbReference type="Gene3D" id="3.40.50.720">
    <property type="entry name" value="NAD(P)-binding Rossmann-like Domain"/>
    <property type="match status" value="1"/>
</dbReference>
<dbReference type="Pfam" id="PF13561">
    <property type="entry name" value="adh_short_C2"/>
    <property type="match status" value="1"/>
</dbReference>
<evidence type="ECO:0000256" key="1">
    <source>
        <dbReference type="ARBA" id="ARBA00006484"/>
    </source>
</evidence>
<comment type="similarity">
    <text evidence="1">Belongs to the short-chain dehydrogenases/reductases (SDR) family.</text>
</comment>
<accession>A0ABW5Q3J5</accession>
<dbReference type="EMBL" id="JBHUMX010000041">
    <property type="protein sequence ID" value="MFD2630000.1"/>
    <property type="molecule type" value="Genomic_DNA"/>
</dbReference>
<keyword evidence="4" id="KW-1185">Reference proteome</keyword>
<comment type="caution">
    <text evidence="3">The sequence shown here is derived from an EMBL/GenBank/DDBJ whole genome shotgun (WGS) entry which is preliminary data.</text>
</comment>
<evidence type="ECO:0000256" key="2">
    <source>
        <dbReference type="ARBA" id="ARBA00023002"/>
    </source>
</evidence>
<gene>
    <name evidence="3" type="ORF">ACFSUN_14525</name>
</gene>
<evidence type="ECO:0000313" key="3">
    <source>
        <dbReference type="EMBL" id="MFD2630000.1"/>
    </source>
</evidence>
<reference evidence="4" key="1">
    <citation type="journal article" date="2019" name="Int. J. Syst. Evol. Microbiol.">
        <title>The Global Catalogue of Microorganisms (GCM) 10K type strain sequencing project: providing services to taxonomists for standard genome sequencing and annotation.</title>
        <authorList>
            <consortium name="The Broad Institute Genomics Platform"/>
            <consortium name="The Broad Institute Genome Sequencing Center for Infectious Disease"/>
            <person name="Wu L."/>
            <person name="Ma J."/>
        </authorList>
    </citation>
    <scope>NUCLEOTIDE SEQUENCE [LARGE SCALE GENOMIC DNA]</scope>
    <source>
        <strain evidence="4">TISTR 1858</strain>
    </source>
</reference>
<dbReference type="PANTHER" id="PTHR24321:SF8">
    <property type="entry name" value="ESTRADIOL 17-BETA-DEHYDROGENASE 8-RELATED"/>
    <property type="match status" value="1"/>
</dbReference>
<organism evidence="3 4">
    <name type="scientific">Oceanobacillus kapialis</name>
    <dbReference type="NCBI Taxonomy" id="481353"/>
    <lineage>
        <taxon>Bacteria</taxon>
        <taxon>Bacillati</taxon>
        <taxon>Bacillota</taxon>
        <taxon>Bacilli</taxon>
        <taxon>Bacillales</taxon>
        <taxon>Bacillaceae</taxon>
        <taxon>Oceanobacillus</taxon>
    </lineage>
</organism>
<dbReference type="PANTHER" id="PTHR24321">
    <property type="entry name" value="DEHYDROGENASES, SHORT CHAIN"/>
    <property type="match status" value="1"/>
</dbReference>